<dbReference type="Proteomes" id="UP001337655">
    <property type="component" value="Unassembled WGS sequence"/>
</dbReference>
<protein>
    <submittedName>
        <fullName evidence="2">Uncharacterized protein</fullName>
    </submittedName>
</protein>
<feature type="region of interest" description="Disordered" evidence="1">
    <location>
        <begin position="86"/>
        <end position="193"/>
    </location>
</feature>
<accession>A0AAV9P8L4</accession>
<dbReference type="AlphaFoldDB" id="A0AAV9P8L4"/>
<comment type="caution">
    <text evidence="2">The sequence shown here is derived from an EMBL/GenBank/DDBJ whole genome shotgun (WGS) entry which is preliminary data.</text>
</comment>
<gene>
    <name evidence="2" type="ORF">LTR77_007379</name>
</gene>
<feature type="region of interest" description="Disordered" evidence="1">
    <location>
        <begin position="208"/>
        <end position="272"/>
    </location>
</feature>
<feature type="region of interest" description="Disordered" evidence="1">
    <location>
        <begin position="1"/>
        <end position="69"/>
    </location>
</feature>
<feature type="compositionally biased region" description="Polar residues" evidence="1">
    <location>
        <begin position="1"/>
        <end position="16"/>
    </location>
</feature>
<evidence type="ECO:0000313" key="2">
    <source>
        <dbReference type="EMBL" id="KAK5167680.1"/>
    </source>
</evidence>
<dbReference type="EMBL" id="JAVRRT010000011">
    <property type="protein sequence ID" value="KAK5167680.1"/>
    <property type="molecule type" value="Genomic_DNA"/>
</dbReference>
<organism evidence="2 3">
    <name type="scientific">Saxophila tyrrhenica</name>
    <dbReference type="NCBI Taxonomy" id="1690608"/>
    <lineage>
        <taxon>Eukaryota</taxon>
        <taxon>Fungi</taxon>
        <taxon>Dikarya</taxon>
        <taxon>Ascomycota</taxon>
        <taxon>Pezizomycotina</taxon>
        <taxon>Dothideomycetes</taxon>
        <taxon>Dothideomycetidae</taxon>
        <taxon>Mycosphaerellales</taxon>
        <taxon>Extremaceae</taxon>
        <taxon>Saxophila</taxon>
    </lineage>
</organism>
<feature type="compositionally biased region" description="Polar residues" evidence="1">
    <location>
        <begin position="231"/>
        <end position="245"/>
    </location>
</feature>
<dbReference type="RefSeq" id="XP_064657386.1">
    <property type="nucleotide sequence ID" value="XM_064804616.1"/>
</dbReference>
<evidence type="ECO:0000313" key="3">
    <source>
        <dbReference type="Proteomes" id="UP001337655"/>
    </source>
</evidence>
<reference evidence="2 3" key="1">
    <citation type="submission" date="2023-08" db="EMBL/GenBank/DDBJ databases">
        <title>Black Yeasts Isolated from many extreme environments.</title>
        <authorList>
            <person name="Coleine C."/>
            <person name="Stajich J.E."/>
            <person name="Selbmann L."/>
        </authorList>
    </citation>
    <scope>NUCLEOTIDE SEQUENCE [LARGE SCALE GENOMIC DNA]</scope>
    <source>
        <strain evidence="2 3">CCFEE 5935</strain>
    </source>
</reference>
<dbReference type="GeneID" id="89928715"/>
<proteinExistence type="predicted"/>
<keyword evidence="3" id="KW-1185">Reference proteome</keyword>
<feature type="compositionally biased region" description="Basic and acidic residues" evidence="1">
    <location>
        <begin position="86"/>
        <end position="97"/>
    </location>
</feature>
<sequence length="307" mass="34217">MLFSHNRASGRTANFTSDDDRRPLLTPSSRPSRVTGNPYLRGLHQHPGPRQRSTGPRQRPTAPRERWIGPRERVIRMYAERAAELKRTHGTHRDGRQHQQSLHLRSSRATPARGNAYAGPPPSYVQPTARRSLSINTNGSRQPTPPLRYSRRPDRNSTRLRVSSSDAGDASEQRHLDHRPHAPQPNGNSTRNVGHVITDEHNIYAYIGSNGEQNNSTIPRQYDGPPRRTRSSNGDSTTAAPSNNQDPSPEDEDEPPPAYSGAVAPKRSSRGCLGHRLKRAAVVFAKAGLITAVGRSYRAERRDSDRR</sequence>
<name>A0AAV9P8L4_9PEZI</name>
<feature type="compositionally biased region" description="Polar residues" evidence="1">
    <location>
        <begin position="210"/>
        <end position="219"/>
    </location>
</feature>
<feature type="compositionally biased region" description="Polar residues" evidence="1">
    <location>
        <begin position="125"/>
        <end position="142"/>
    </location>
</feature>
<evidence type="ECO:0000256" key="1">
    <source>
        <dbReference type="SAM" id="MobiDB-lite"/>
    </source>
</evidence>
<feature type="compositionally biased region" description="Polar residues" evidence="1">
    <location>
        <begin position="26"/>
        <end position="35"/>
    </location>
</feature>
<feature type="compositionally biased region" description="Polar residues" evidence="1">
    <location>
        <begin position="98"/>
        <end position="109"/>
    </location>
</feature>